<dbReference type="EMBL" id="JOSZ01000004">
    <property type="protein sequence ID" value="KFM19844.1"/>
    <property type="molecule type" value="Genomic_DNA"/>
</dbReference>
<accession>A0A087S290</accession>
<evidence type="ECO:0000313" key="3">
    <source>
        <dbReference type="Proteomes" id="UP000029387"/>
    </source>
</evidence>
<dbReference type="AlphaFoldDB" id="A0A087S290"/>
<evidence type="ECO:0000259" key="1">
    <source>
        <dbReference type="Pfam" id="PF02602"/>
    </source>
</evidence>
<dbReference type="CDD" id="cd06578">
    <property type="entry name" value="HemD"/>
    <property type="match status" value="1"/>
</dbReference>
<dbReference type="SUPFAM" id="SSF69618">
    <property type="entry name" value="HemD-like"/>
    <property type="match status" value="1"/>
</dbReference>
<name>A0A087S290_9ARCH</name>
<dbReference type="PANTHER" id="PTHR40082:SF1">
    <property type="entry name" value="BLR5956 PROTEIN"/>
    <property type="match status" value="1"/>
</dbReference>
<dbReference type="GO" id="GO:0004852">
    <property type="term" value="F:uroporphyrinogen-III synthase activity"/>
    <property type="evidence" value="ECO:0007669"/>
    <property type="project" value="UniProtKB-EC"/>
</dbReference>
<dbReference type="EC" id="4.2.1.75" evidence="2"/>
<keyword evidence="2" id="KW-0456">Lyase</keyword>
<keyword evidence="3" id="KW-1185">Reference proteome</keyword>
<sequence>MMLDGKTIAITRSRDDAAEFISLAEQNNATPIALPTIELVSKGEKIVDEFLDSVKTYNPDYSVFMSSKAVKLLFDTAKESGKLETLQLAIANTIVISVGPKTTIALEAQGIKVNHQPEKTFSSVGVGELFTQLNAVGKKVIVPRSGASTPFLKELLNKIGIDVFEIHLYDVCAFRDTSQWNGFRELFSQNKVDGVVFTSASSVRGFFEIMTKDYDENSLLDSLAKLSVVSIGPFTSDELKKFKVKNTVAEVHTVAGAFEAMKNILTVA</sequence>
<gene>
    <name evidence="2" type="primary">hemD</name>
    <name evidence="2" type="ORF">AAA799P11_00373</name>
</gene>
<dbReference type="Gene3D" id="3.40.50.10090">
    <property type="match status" value="2"/>
</dbReference>
<dbReference type="PATRIC" id="fig|1502295.3.peg.362"/>
<dbReference type="Proteomes" id="UP000029387">
    <property type="component" value="Unassembled WGS sequence"/>
</dbReference>
<dbReference type="Pfam" id="PF02602">
    <property type="entry name" value="HEM4"/>
    <property type="match status" value="1"/>
</dbReference>
<feature type="domain" description="Tetrapyrrole biosynthesis uroporphyrinogen III synthase" evidence="1">
    <location>
        <begin position="20"/>
        <end position="258"/>
    </location>
</feature>
<dbReference type="InterPro" id="IPR036108">
    <property type="entry name" value="4pyrrol_syn_uPrphyn_synt_sf"/>
</dbReference>
<dbReference type="InterPro" id="IPR003754">
    <property type="entry name" value="4pyrrol_synth_uPrphyn_synth"/>
</dbReference>
<dbReference type="GO" id="GO:0006780">
    <property type="term" value="P:uroporphyrinogen III biosynthetic process"/>
    <property type="evidence" value="ECO:0007669"/>
    <property type="project" value="InterPro"/>
</dbReference>
<organism evidence="2 3">
    <name type="scientific">Marine Group I thaumarchaeote SCGC AAA799-P11</name>
    <dbReference type="NCBI Taxonomy" id="1502295"/>
    <lineage>
        <taxon>Archaea</taxon>
        <taxon>Nitrososphaerota</taxon>
        <taxon>Marine Group I</taxon>
    </lineage>
</organism>
<comment type="caution">
    <text evidence="2">The sequence shown here is derived from an EMBL/GenBank/DDBJ whole genome shotgun (WGS) entry which is preliminary data.</text>
</comment>
<reference evidence="2 3" key="1">
    <citation type="submission" date="2014-06" db="EMBL/GenBank/DDBJ databases">
        <authorList>
            <person name="Ngugi D.K."/>
            <person name="Blom J."/>
            <person name="Alam I."/>
            <person name="Rashid M."/>
            <person name="Baalawi W."/>
            <person name="Zhang G."/>
            <person name="Hikmawan T."/>
            <person name="Guan Y."/>
            <person name="Antunes A."/>
            <person name="Siam R."/>
            <person name="El-Dorry H."/>
            <person name="Bajic V."/>
            <person name="Stingl U."/>
        </authorList>
    </citation>
    <scope>NUCLEOTIDE SEQUENCE [LARGE SCALE GENOMIC DNA]</scope>
    <source>
        <strain evidence="2">SCGC AAA799-P11</strain>
    </source>
</reference>
<evidence type="ECO:0000313" key="2">
    <source>
        <dbReference type="EMBL" id="KFM19844.1"/>
    </source>
</evidence>
<dbReference type="InterPro" id="IPR039793">
    <property type="entry name" value="UROS/Hem4"/>
</dbReference>
<proteinExistence type="predicted"/>
<dbReference type="PANTHER" id="PTHR40082">
    <property type="entry name" value="BLR5956 PROTEIN"/>
    <property type="match status" value="1"/>
</dbReference>
<protein>
    <submittedName>
        <fullName evidence="2">Putative uroporphyrinogen-III synthase protein</fullName>
        <ecNumber evidence="2">4.2.1.75</ecNumber>
    </submittedName>
</protein>